<dbReference type="EMBL" id="CP054706">
    <property type="protein sequence ID" value="QQK79021.1"/>
    <property type="molecule type" value="Genomic_DNA"/>
</dbReference>
<protein>
    <submittedName>
        <fullName evidence="1">Nucleotidyltransferase domain-containing protein</fullName>
    </submittedName>
</protein>
<dbReference type="Proteomes" id="UP000595349">
    <property type="component" value="Chromosome"/>
</dbReference>
<dbReference type="GO" id="GO:0016740">
    <property type="term" value="F:transferase activity"/>
    <property type="evidence" value="ECO:0007669"/>
    <property type="project" value="UniProtKB-KW"/>
</dbReference>
<sequence>MKRRPEEAAHHFIEQFFPRCEIAILGGSAAQKTITEQSDLDIVIMDDTAPNSYRECFYCFDWNIEAFVFQPHSLAFAFDMSRLEGIPTVPRLCADGIILKDDPISGAKIQEMAGQCLRKGPLKWSENQQRQMRFMITNVLDDLNGDHDGKERLFSAYKLFDLIPKFVLRTNQRWVGEGKWMYRALRAFDEQLCANYLEVFDIYMKTNNAKPLYAFIEELLEENGGRLFEGYKDYLY</sequence>
<evidence type="ECO:0000313" key="1">
    <source>
        <dbReference type="EMBL" id="QQK79021.1"/>
    </source>
</evidence>
<keyword evidence="1" id="KW-0808">Transferase</keyword>
<dbReference type="RefSeq" id="WP_200088034.1">
    <property type="nucleotide sequence ID" value="NZ_CP054706.1"/>
</dbReference>
<name>A0A7T6Z8R0_9BACI</name>
<dbReference type="InterPro" id="IPR043519">
    <property type="entry name" value="NT_sf"/>
</dbReference>
<reference evidence="1 2" key="1">
    <citation type="submission" date="2020-06" db="EMBL/GenBank/DDBJ databases">
        <title>Genomic analysis of Salicibibacter sp. NKC21-4.</title>
        <authorList>
            <person name="Oh Y.J."/>
        </authorList>
    </citation>
    <scope>NUCLEOTIDE SEQUENCE [LARGE SCALE GENOMIC DNA]</scope>
    <source>
        <strain evidence="1 2">NKC21-4</strain>
    </source>
</reference>
<dbReference type="SUPFAM" id="SSF81301">
    <property type="entry name" value="Nucleotidyltransferase"/>
    <property type="match status" value="1"/>
</dbReference>
<dbReference type="CDD" id="cd05403">
    <property type="entry name" value="NT_KNTase_like"/>
    <property type="match status" value="1"/>
</dbReference>
<accession>A0A7T6Z8R0</accession>
<dbReference type="AlphaFoldDB" id="A0A7T6Z8R0"/>
<keyword evidence="2" id="KW-1185">Reference proteome</keyword>
<dbReference type="KEGG" id="scib:HUG20_03295"/>
<organism evidence="1 2">
    <name type="scientific">Salicibibacter cibi</name>
    <dbReference type="NCBI Taxonomy" id="2743001"/>
    <lineage>
        <taxon>Bacteria</taxon>
        <taxon>Bacillati</taxon>
        <taxon>Bacillota</taxon>
        <taxon>Bacilli</taxon>
        <taxon>Bacillales</taxon>
        <taxon>Bacillaceae</taxon>
        <taxon>Salicibibacter</taxon>
    </lineage>
</organism>
<gene>
    <name evidence="1" type="ORF">HUG20_03295</name>
</gene>
<evidence type="ECO:0000313" key="2">
    <source>
        <dbReference type="Proteomes" id="UP000595349"/>
    </source>
</evidence>
<proteinExistence type="predicted"/>